<evidence type="ECO:0000313" key="7">
    <source>
        <dbReference type="EMBL" id="ORX57835.1"/>
    </source>
</evidence>
<dbReference type="SUPFAM" id="SSF51445">
    <property type="entry name" value="(Trans)glycosidases"/>
    <property type="match status" value="1"/>
</dbReference>
<feature type="region of interest" description="Disordered" evidence="3">
    <location>
        <begin position="388"/>
        <end position="434"/>
    </location>
</feature>
<feature type="compositionally biased region" description="Polar residues" evidence="3">
    <location>
        <begin position="391"/>
        <end position="407"/>
    </location>
</feature>
<feature type="compositionally biased region" description="Basic residues" evidence="3">
    <location>
        <begin position="501"/>
        <end position="511"/>
    </location>
</feature>
<dbReference type="OrthoDB" id="2108802at2759"/>
<evidence type="ECO:0000313" key="8">
    <source>
        <dbReference type="Proteomes" id="UP000193719"/>
    </source>
</evidence>
<reference evidence="7 8" key="2">
    <citation type="submission" date="2016-08" db="EMBL/GenBank/DDBJ databases">
        <title>Pervasive Adenine N6-methylation of Active Genes in Fungi.</title>
        <authorList>
            <consortium name="DOE Joint Genome Institute"/>
            <person name="Mondo S.J."/>
            <person name="Dannebaum R.O."/>
            <person name="Kuo R.C."/>
            <person name="Labutti K."/>
            <person name="Haridas S."/>
            <person name="Kuo A."/>
            <person name="Salamov A."/>
            <person name="Ahrendt S.R."/>
            <person name="Lipzen A."/>
            <person name="Sullivan W."/>
            <person name="Andreopoulos W.B."/>
            <person name="Clum A."/>
            <person name="Lindquist E."/>
            <person name="Daum C."/>
            <person name="Ramamoorthy G.K."/>
            <person name="Gryganskyi A."/>
            <person name="Culley D."/>
            <person name="Magnuson J.K."/>
            <person name="James T.Y."/>
            <person name="O'Malley M.A."/>
            <person name="Stajich J.E."/>
            <person name="Spatafora J.W."/>
            <person name="Visel A."/>
            <person name="Grigoriev I.V."/>
        </authorList>
    </citation>
    <scope>NUCLEOTIDE SEQUENCE [LARGE SCALE GENOMIC DNA]</scope>
    <source>
        <strain evidence="8">finn</strain>
    </source>
</reference>
<dbReference type="InterPro" id="IPR017853">
    <property type="entry name" value="GH"/>
</dbReference>
<reference evidence="7 8" key="1">
    <citation type="submission" date="2016-08" db="EMBL/GenBank/DDBJ databases">
        <title>Genomes of anaerobic fungi encode conserved fungal cellulosomes for biomass hydrolysis.</title>
        <authorList>
            <consortium name="DOE Joint Genome Institute"/>
            <person name="Haitjema C.H."/>
            <person name="Gilmore S.P."/>
            <person name="Henske J.K."/>
            <person name="Solomon K.V."/>
            <person name="De Groot R."/>
            <person name="Kuo A."/>
            <person name="Mondo S.J."/>
            <person name="Salamov A.A."/>
            <person name="Labutti K."/>
            <person name="Zhao Z."/>
            <person name="Chiniquy J."/>
            <person name="Barry K."/>
            <person name="Brewer H.M."/>
            <person name="Purvine S.O."/>
            <person name="Wright A.T."/>
            <person name="Boxma B."/>
            <person name="Van Alen T."/>
            <person name="Hackstein J.H."/>
            <person name="Baker S.E."/>
            <person name="Grigoriev I.V."/>
            <person name="O'Malley M.A."/>
        </authorList>
    </citation>
    <scope>NUCLEOTIDE SEQUENCE [LARGE SCALE GENOMIC DNA]</scope>
    <source>
        <strain evidence="8">finn</strain>
    </source>
</reference>
<keyword evidence="5" id="KW-0732">Signal</keyword>
<dbReference type="PANTHER" id="PTHR35273:SF2">
    <property type="entry name" value="ALPHA-GALACTOSIDASE"/>
    <property type="match status" value="1"/>
</dbReference>
<evidence type="ECO:0000256" key="4">
    <source>
        <dbReference type="SAM" id="Phobius"/>
    </source>
</evidence>
<dbReference type="Pfam" id="PF03537">
    <property type="entry name" value="Glyco_hydro_114"/>
    <property type="match status" value="1"/>
</dbReference>
<feature type="compositionally biased region" description="Polar residues" evidence="3">
    <location>
        <begin position="416"/>
        <end position="425"/>
    </location>
</feature>
<evidence type="ECO:0000259" key="6">
    <source>
        <dbReference type="Pfam" id="PF03537"/>
    </source>
</evidence>
<name>A0A1Y1VK10_9FUNG</name>
<evidence type="ECO:0000256" key="3">
    <source>
        <dbReference type="SAM" id="MobiDB-lite"/>
    </source>
</evidence>
<dbReference type="Gene3D" id="3.20.20.70">
    <property type="entry name" value="Aldolase class I"/>
    <property type="match status" value="1"/>
</dbReference>
<feature type="region of interest" description="Disordered" evidence="3">
    <location>
        <begin position="487"/>
        <end position="521"/>
    </location>
</feature>
<evidence type="ECO:0000256" key="2">
    <source>
        <dbReference type="ARBA" id="ARBA00012755"/>
    </source>
</evidence>
<dbReference type="Proteomes" id="UP000193719">
    <property type="component" value="Unassembled WGS sequence"/>
</dbReference>
<dbReference type="GO" id="GO:0004557">
    <property type="term" value="F:alpha-galactosidase activity"/>
    <property type="evidence" value="ECO:0007669"/>
    <property type="project" value="UniProtKB-EC"/>
</dbReference>
<dbReference type="EMBL" id="MCFH01000005">
    <property type="protein sequence ID" value="ORX57835.1"/>
    <property type="molecule type" value="Genomic_DNA"/>
</dbReference>
<keyword evidence="8" id="KW-1185">Reference proteome</keyword>
<gene>
    <name evidence="7" type="ORF">BCR36DRAFT_344577</name>
</gene>
<sequence>MKFLLSTVITSLLLSNVEARWKPTPGLTWNYVIGDDKFNVNSEKAQVIDVDYELSNSKIKEFHNAGKKVICYFSVGTIEKWRDDFKDFKAISGLVKNEYDDWPGEYWLDYRVEGIKPLIKNRMKVAVSKNCDGIEVDNLDGYSVNKNHWDLKESDAVQFAKWLGNTAHELGISIGLKNIPGLIDTLESYYDFAINESCVNHSKECSYYKKFINNGKAVFGITYGNLNDKLPTLCNALNGIGISMIVKSSQNLKQAGWTFDGKSQCGSNFSSGISSSNSSNSVKKTTIVQTTVKKTTTLVQNPTPVVQKPTVSNSSVAKNNATSNSTTSKAASSNSVISSAAASNASSKESSKVASKVVSNASSNAVSNKISNATSNASSNAVSNAISNDATTNSTNNIVSNPTSKPANNDIPVVKDNTNNKEVPSTINNKIEETENIINSQFDDEKEGGSGSVVTGVAVTGSIVGAAAAFVFVKKNPKKYNQLKRSISRRATSVKRGASTVKRRLTSKKSKTTPNLPVTNDPAAININDNQYSTYRYQFTQNFDL</sequence>
<feature type="domain" description="Glycoside-hydrolase family GH114 TIM-barrel" evidence="6">
    <location>
        <begin position="28"/>
        <end position="254"/>
    </location>
</feature>
<dbReference type="AlphaFoldDB" id="A0A1Y1VK10"/>
<comment type="caution">
    <text evidence="7">The sequence shown here is derived from an EMBL/GenBank/DDBJ whole genome shotgun (WGS) entry which is preliminary data.</text>
</comment>
<organism evidence="7 8">
    <name type="scientific">Piromyces finnis</name>
    <dbReference type="NCBI Taxonomy" id="1754191"/>
    <lineage>
        <taxon>Eukaryota</taxon>
        <taxon>Fungi</taxon>
        <taxon>Fungi incertae sedis</taxon>
        <taxon>Chytridiomycota</taxon>
        <taxon>Chytridiomycota incertae sedis</taxon>
        <taxon>Neocallimastigomycetes</taxon>
        <taxon>Neocallimastigales</taxon>
        <taxon>Neocallimastigaceae</taxon>
        <taxon>Piromyces</taxon>
    </lineage>
</organism>
<dbReference type="EC" id="3.2.1.22" evidence="2"/>
<accession>A0A1Y1VK10</accession>
<keyword evidence="4" id="KW-0812">Transmembrane</keyword>
<dbReference type="InterPro" id="IPR004352">
    <property type="entry name" value="GH114_TIM-barrel"/>
</dbReference>
<evidence type="ECO:0000256" key="1">
    <source>
        <dbReference type="ARBA" id="ARBA00001255"/>
    </source>
</evidence>
<feature type="chain" id="PRO_5012530766" description="alpha-galactosidase" evidence="5">
    <location>
        <begin position="20"/>
        <end position="545"/>
    </location>
</feature>
<dbReference type="PANTHER" id="PTHR35273">
    <property type="entry name" value="ALPHA-1,4 POLYGALACTOSAMINIDASE, PUTATIVE (AFU_ORTHOLOGUE AFUA_3G07890)-RELATED"/>
    <property type="match status" value="1"/>
</dbReference>
<evidence type="ECO:0000256" key="5">
    <source>
        <dbReference type="SAM" id="SignalP"/>
    </source>
</evidence>
<feature type="compositionally biased region" description="Low complexity" evidence="3">
    <location>
        <begin position="310"/>
        <end position="335"/>
    </location>
</feature>
<keyword evidence="4" id="KW-1133">Transmembrane helix</keyword>
<feature type="region of interest" description="Disordered" evidence="3">
    <location>
        <begin position="300"/>
        <end position="335"/>
    </location>
</feature>
<dbReference type="STRING" id="1754191.A0A1Y1VK10"/>
<dbReference type="InterPro" id="IPR013785">
    <property type="entry name" value="Aldolase_TIM"/>
</dbReference>
<comment type="catalytic activity">
    <reaction evidence="1">
        <text>Hydrolysis of terminal, non-reducing alpha-D-galactose residues in alpha-D-galactosides, including galactose oligosaccharides, galactomannans and galactolipids.</text>
        <dbReference type="EC" id="3.2.1.22"/>
    </reaction>
</comment>
<feature type="signal peptide" evidence="5">
    <location>
        <begin position="1"/>
        <end position="19"/>
    </location>
</feature>
<keyword evidence="4" id="KW-0472">Membrane</keyword>
<feature type="transmembrane region" description="Helical" evidence="4">
    <location>
        <begin position="453"/>
        <end position="473"/>
    </location>
</feature>
<proteinExistence type="predicted"/>
<protein>
    <recommendedName>
        <fullName evidence="2">alpha-galactosidase</fullName>
        <ecNumber evidence="2">3.2.1.22</ecNumber>
    </recommendedName>
</protein>